<dbReference type="GO" id="GO:0051607">
    <property type="term" value="P:defense response to virus"/>
    <property type="evidence" value="ECO:0007669"/>
    <property type="project" value="UniProtKB-KW"/>
</dbReference>
<keyword evidence="3" id="KW-1185">Reference proteome</keyword>
<dbReference type="InterPro" id="IPR013422">
    <property type="entry name" value="CRISPR-assoc_prot_Cas5_N"/>
</dbReference>
<evidence type="ECO:0000256" key="1">
    <source>
        <dbReference type="ARBA" id="ARBA00023118"/>
    </source>
</evidence>
<dbReference type="GO" id="GO:0043571">
    <property type="term" value="P:maintenance of CRISPR repeat elements"/>
    <property type="evidence" value="ECO:0007669"/>
    <property type="project" value="InterPro"/>
</dbReference>
<dbReference type="AlphaFoldDB" id="A0A9X7J1G4"/>
<dbReference type="RefSeq" id="WP_054937747.1">
    <property type="nucleotide sequence ID" value="NZ_PVXL01000072.1"/>
</dbReference>
<evidence type="ECO:0000313" key="3">
    <source>
        <dbReference type="Proteomes" id="UP000239430"/>
    </source>
</evidence>
<comment type="caution">
    <text evidence="2">The sequence shown here is derived from an EMBL/GenBank/DDBJ whole genome shotgun (WGS) entry which is preliminary data.</text>
</comment>
<dbReference type="InterPro" id="IPR021124">
    <property type="entry name" value="CRISPR-assoc_prot_Cas5"/>
</dbReference>
<sequence>MQDIVVFDLTGPMAHFRKFYTNSSSLSYAFPPRTALMGIVAAILGWERDSYYDLLSPVKARLAAAIKAPVRKTIQTVNYIRTTNINEVNGSGGGTQIPMEILLPAQEFTSLRYRVYFYHADKEITGKLAASLEEGKSRYPLYLGLSEFIAKPILVDLVSEKSIQEVQPGREVEVVTVCNAQAIERLNFTGEGGDLQYIREKAPQSFGPGRELRPPVSIIYEKNQKKMRGIFKVPVYSLRYRAGEEEVVSFLEV</sequence>
<reference evidence="2 3" key="1">
    <citation type="submission" date="2018-03" db="EMBL/GenBank/DDBJ databases">
        <title>Genome sequence of Moorella stamsii DSM 26217.</title>
        <authorList>
            <person name="Poehlein A."/>
            <person name="Daniel R."/>
        </authorList>
    </citation>
    <scope>NUCLEOTIDE SEQUENCE [LARGE SCALE GENOMIC DNA]</scope>
    <source>
        <strain evidence="3">DSM 26217</strain>
    </source>
</reference>
<accession>A0A9X7J1G4</accession>
<dbReference type="EMBL" id="PVXL01000072">
    <property type="protein sequence ID" value="PRR69532.1"/>
    <property type="molecule type" value="Genomic_DNA"/>
</dbReference>
<dbReference type="Proteomes" id="UP000239430">
    <property type="component" value="Unassembled WGS sequence"/>
</dbReference>
<organism evidence="2 3">
    <name type="scientific">Neomoorella stamsii</name>
    <dbReference type="NCBI Taxonomy" id="1266720"/>
    <lineage>
        <taxon>Bacteria</taxon>
        <taxon>Bacillati</taxon>
        <taxon>Bacillota</taxon>
        <taxon>Clostridia</taxon>
        <taxon>Neomoorellales</taxon>
        <taxon>Neomoorellaceae</taxon>
        <taxon>Neomoorella</taxon>
    </lineage>
</organism>
<dbReference type="Gene3D" id="3.30.70.2660">
    <property type="match status" value="1"/>
</dbReference>
<name>A0A9X7J1G4_9FIRM</name>
<evidence type="ECO:0000313" key="2">
    <source>
        <dbReference type="EMBL" id="PRR69532.1"/>
    </source>
</evidence>
<proteinExistence type="predicted"/>
<dbReference type="NCBIfam" id="TIGR02593">
    <property type="entry name" value="CRISPR_cas5"/>
    <property type="match status" value="1"/>
</dbReference>
<gene>
    <name evidence="2" type="ORF">MOST_29540</name>
</gene>
<keyword evidence="1" id="KW-0051">Antiviral defense</keyword>
<protein>
    <submittedName>
        <fullName evidence="2">CRISPR-associated protein Cas5</fullName>
    </submittedName>
</protein>
<dbReference type="Pfam" id="PF09704">
    <property type="entry name" value="Cas_Cas5d"/>
    <property type="match status" value="1"/>
</dbReference>